<keyword evidence="1" id="KW-1133">Transmembrane helix</keyword>
<keyword evidence="1" id="KW-0812">Transmembrane</keyword>
<proteinExistence type="predicted"/>
<comment type="caution">
    <text evidence="2">The sequence shown here is derived from an EMBL/GenBank/DDBJ whole genome shotgun (WGS) entry which is preliminary data.</text>
</comment>
<evidence type="ECO:0000256" key="1">
    <source>
        <dbReference type="SAM" id="Phobius"/>
    </source>
</evidence>
<name>A0A0M0J4C6_9EUKA</name>
<dbReference type="EMBL" id="JWZX01003385">
    <property type="protein sequence ID" value="KOO21172.1"/>
    <property type="molecule type" value="Genomic_DNA"/>
</dbReference>
<keyword evidence="1" id="KW-0472">Membrane</keyword>
<organism evidence="2 3">
    <name type="scientific">Chrysochromulina tobinii</name>
    <dbReference type="NCBI Taxonomy" id="1460289"/>
    <lineage>
        <taxon>Eukaryota</taxon>
        <taxon>Haptista</taxon>
        <taxon>Haptophyta</taxon>
        <taxon>Prymnesiophyceae</taxon>
        <taxon>Prymnesiales</taxon>
        <taxon>Chrysochromulinaceae</taxon>
        <taxon>Chrysochromulina</taxon>
    </lineage>
</organism>
<sequence length="197" mass="22710">MFAKRLFASVPRLSTASVLARSISTRALLAPKAPITSPIVRAVNPVRSLHTTRAMLAEGKSLGSIHVLEAPTVTTWQEIPKGGLLYKGMNRKQIIWKIWYNHAVTPLYAVIGLATLLMFFFMWKYFTRHTEIAWSKSLRGTYDHTGLDDSRADSHSRRLLYPGMRDRNKRDVRMFPFNFVPMHKIAEKRFVDYNKEE</sequence>
<accession>A0A0M0J4C6</accession>
<keyword evidence="3" id="KW-1185">Reference proteome</keyword>
<dbReference type="Proteomes" id="UP000037460">
    <property type="component" value="Unassembled WGS sequence"/>
</dbReference>
<dbReference type="AlphaFoldDB" id="A0A0M0J4C6"/>
<dbReference type="InterPro" id="IPR010530">
    <property type="entry name" value="B12D"/>
</dbReference>
<evidence type="ECO:0000313" key="2">
    <source>
        <dbReference type="EMBL" id="KOO21172.1"/>
    </source>
</evidence>
<evidence type="ECO:0000313" key="3">
    <source>
        <dbReference type="Proteomes" id="UP000037460"/>
    </source>
</evidence>
<dbReference type="Pfam" id="PF06522">
    <property type="entry name" value="B12D"/>
    <property type="match status" value="1"/>
</dbReference>
<protein>
    <submittedName>
        <fullName evidence="2">Uncharacterized protein</fullName>
    </submittedName>
</protein>
<gene>
    <name evidence="2" type="ORF">Ctob_000106</name>
</gene>
<reference evidence="3" key="1">
    <citation type="journal article" date="2015" name="PLoS Genet.">
        <title>Genome Sequence and Transcriptome Analyses of Chrysochromulina tobin: Metabolic Tools for Enhanced Algal Fitness in the Prominent Order Prymnesiales (Haptophyceae).</title>
        <authorList>
            <person name="Hovde B.T."/>
            <person name="Deodato C.R."/>
            <person name="Hunsperger H.M."/>
            <person name="Ryken S.A."/>
            <person name="Yost W."/>
            <person name="Jha R.K."/>
            <person name="Patterson J."/>
            <person name="Monnat R.J. Jr."/>
            <person name="Barlow S.B."/>
            <person name="Starkenburg S.R."/>
            <person name="Cattolico R.A."/>
        </authorList>
    </citation>
    <scope>NUCLEOTIDE SEQUENCE</scope>
    <source>
        <strain evidence="3">CCMP291</strain>
    </source>
</reference>
<feature type="transmembrane region" description="Helical" evidence="1">
    <location>
        <begin position="107"/>
        <end position="126"/>
    </location>
</feature>